<dbReference type="Proteomes" id="UP000325315">
    <property type="component" value="Unassembled WGS sequence"/>
</dbReference>
<gene>
    <name evidence="1" type="ORF">EPI10_028402</name>
</gene>
<protein>
    <submittedName>
        <fullName evidence="1">Uncharacterized protein</fullName>
    </submittedName>
</protein>
<keyword evidence="2" id="KW-1185">Reference proteome</keyword>
<evidence type="ECO:0000313" key="1">
    <source>
        <dbReference type="EMBL" id="KAA3461863.1"/>
    </source>
</evidence>
<accession>A0A5B6UWL0</accession>
<evidence type="ECO:0000313" key="2">
    <source>
        <dbReference type="Proteomes" id="UP000325315"/>
    </source>
</evidence>
<sequence length="76" mass="8718">MGIRLCGHQTWTNALVVEVGELAWCKLGVTAIIAHVPGTFSLYFLVDFKFQSPLYWQVIEKRLRLEDNARSAPIWL</sequence>
<dbReference type="EMBL" id="SMMG02000009">
    <property type="protein sequence ID" value="KAA3461863.1"/>
    <property type="molecule type" value="Genomic_DNA"/>
</dbReference>
<dbReference type="OrthoDB" id="930800at2759"/>
<organism evidence="1 2">
    <name type="scientific">Gossypium australe</name>
    <dbReference type="NCBI Taxonomy" id="47621"/>
    <lineage>
        <taxon>Eukaryota</taxon>
        <taxon>Viridiplantae</taxon>
        <taxon>Streptophyta</taxon>
        <taxon>Embryophyta</taxon>
        <taxon>Tracheophyta</taxon>
        <taxon>Spermatophyta</taxon>
        <taxon>Magnoliopsida</taxon>
        <taxon>eudicotyledons</taxon>
        <taxon>Gunneridae</taxon>
        <taxon>Pentapetalae</taxon>
        <taxon>rosids</taxon>
        <taxon>malvids</taxon>
        <taxon>Malvales</taxon>
        <taxon>Malvaceae</taxon>
        <taxon>Malvoideae</taxon>
        <taxon>Gossypium</taxon>
    </lineage>
</organism>
<reference evidence="2" key="1">
    <citation type="journal article" date="2019" name="Plant Biotechnol. J.">
        <title>Genome sequencing of the Australian wild diploid species Gossypium australe highlights disease resistance and delayed gland morphogenesis.</title>
        <authorList>
            <person name="Cai Y."/>
            <person name="Cai X."/>
            <person name="Wang Q."/>
            <person name="Wang P."/>
            <person name="Zhang Y."/>
            <person name="Cai C."/>
            <person name="Xu Y."/>
            <person name="Wang K."/>
            <person name="Zhou Z."/>
            <person name="Wang C."/>
            <person name="Geng S."/>
            <person name="Li B."/>
            <person name="Dong Q."/>
            <person name="Hou Y."/>
            <person name="Wang H."/>
            <person name="Ai P."/>
            <person name="Liu Z."/>
            <person name="Yi F."/>
            <person name="Sun M."/>
            <person name="An G."/>
            <person name="Cheng J."/>
            <person name="Zhang Y."/>
            <person name="Shi Q."/>
            <person name="Xie Y."/>
            <person name="Shi X."/>
            <person name="Chang Y."/>
            <person name="Huang F."/>
            <person name="Chen Y."/>
            <person name="Hong S."/>
            <person name="Mi L."/>
            <person name="Sun Q."/>
            <person name="Zhang L."/>
            <person name="Zhou B."/>
            <person name="Peng R."/>
            <person name="Zhang X."/>
            <person name="Liu F."/>
        </authorList>
    </citation>
    <scope>NUCLEOTIDE SEQUENCE [LARGE SCALE GENOMIC DNA]</scope>
    <source>
        <strain evidence="2">cv. PA1801</strain>
    </source>
</reference>
<name>A0A5B6UWL0_9ROSI</name>
<comment type="caution">
    <text evidence="1">The sequence shown here is derived from an EMBL/GenBank/DDBJ whole genome shotgun (WGS) entry which is preliminary data.</text>
</comment>
<dbReference type="AlphaFoldDB" id="A0A5B6UWL0"/>
<proteinExistence type="predicted"/>